<evidence type="ECO:0000313" key="5">
    <source>
        <dbReference type="EMBL" id="KAK5537461.1"/>
    </source>
</evidence>
<dbReference type="EMBL" id="JAXLQG010000007">
    <property type="protein sequence ID" value="KAK5537461.1"/>
    <property type="molecule type" value="Genomic_DNA"/>
</dbReference>
<comment type="caution">
    <text evidence="5">The sequence shown here is derived from an EMBL/GenBank/DDBJ whole genome shotgun (WGS) entry which is preliminary data.</text>
</comment>
<proteinExistence type="predicted"/>
<comment type="subcellular location">
    <subcellularLocation>
        <location evidence="1">Nucleus</location>
    </subcellularLocation>
</comment>
<dbReference type="GO" id="GO:0003677">
    <property type="term" value="F:DNA binding"/>
    <property type="evidence" value="ECO:0007669"/>
    <property type="project" value="InterPro"/>
</dbReference>
<dbReference type="AlphaFoldDB" id="A0AAV9QC42"/>
<dbReference type="PANTHER" id="PTHR31001:SF87">
    <property type="entry name" value="COL-21"/>
    <property type="match status" value="1"/>
</dbReference>
<evidence type="ECO:0000259" key="4">
    <source>
        <dbReference type="SMART" id="SM00906"/>
    </source>
</evidence>
<evidence type="ECO:0000256" key="2">
    <source>
        <dbReference type="ARBA" id="ARBA00023242"/>
    </source>
</evidence>
<evidence type="ECO:0000313" key="6">
    <source>
        <dbReference type="Proteomes" id="UP001345827"/>
    </source>
</evidence>
<feature type="region of interest" description="Disordered" evidence="3">
    <location>
        <begin position="475"/>
        <end position="501"/>
    </location>
</feature>
<dbReference type="CDD" id="cd12148">
    <property type="entry name" value="fungal_TF_MHR"/>
    <property type="match status" value="1"/>
</dbReference>
<reference evidence="5 6" key="1">
    <citation type="submission" date="2023-06" db="EMBL/GenBank/DDBJ databases">
        <title>Black Yeasts Isolated from many extreme environments.</title>
        <authorList>
            <person name="Coleine C."/>
            <person name="Stajich J.E."/>
            <person name="Selbmann L."/>
        </authorList>
    </citation>
    <scope>NUCLEOTIDE SEQUENCE [LARGE SCALE GENOMIC DNA]</scope>
    <source>
        <strain evidence="5 6">CCFEE 5887</strain>
    </source>
</reference>
<feature type="compositionally biased region" description="Polar residues" evidence="3">
    <location>
        <begin position="484"/>
        <end position="498"/>
    </location>
</feature>
<dbReference type="GO" id="GO:0005634">
    <property type="term" value="C:nucleus"/>
    <property type="evidence" value="ECO:0007669"/>
    <property type="project" value="UniProtKB-SubCell"/>
</dbReference>
<dbReference type="PANTHER" id="PTHR31001">
    <property type="entry name" value="UNCHARACTERIZED TRANSCRIPTIONAL REGULATORY PROTEIN"/>
    <property type="match status" value="1"/>
</dbReference>
<feature type="domain" description="Xylanolytic transcriptional activator regulatory" evidence="4">
    <location>
        <begin position="178"/>
        <end position="261"/>
    </location>
</feature>
<protein>
    <recommendedName>
        <fullName evidence="4">Xylanolytic transcriptional activator regulatory domain-containing protein</fullName>
    </recommendedName>
</protein>
<evidence type="ECO:0000256" key="3">
    <source>
        <dbReference type="SAM" id="MobiDB-lite"/>
    </source>
</evidence>
<dbReference type="InterPro" id="IPR007219">
    <property type="entry name" value="XnlR_reg_dom"/>
</dbReference>
<evidence type="ECO:0000256" key="1">
    <source>
        <dbReference type="ARBA" id="ARBA00004123"/>
    </source>
</evidence>
<keyword evidence="6" id="KW-1185">Reference proteome</keyword>
<organism evidence="5 6">
    <name type="scientific">Vermiconidia calcicola</name>
    <dbReference type="NCBI Taxonomy" id="1690605"/>
    <lineage>
        <taxon>Eukaryota</taxon>
        <taxon>Fungi</taxon>
        <taxon>Dikarya</taxon>
        <taxon>Ascomycota</taxon>
        <taxon>Pezizomycotina</taxon>
        <taxon>Dothideomycetes</taxon>
        <taxon>Dothideomycetidae</taxon>
        <taxon>Mycosphaerellales</taxon>
        <taxon>Extremaceae</taxon>
        <taxon>Vermiconidia</taxon>
    </lineage>
</organism>
<dbReference type="SMART" id="SM00906">
    <property type="entry name" value="Fungal_trans"/>
    <property type="match status" value="1"/>
</dbReference>
<accession>A0AAV9QC42</accession>
<keyword evidence="2" id="KW-0539">Nucleus</keyword>
<dbReference type="GO" id="GO:0006351">
    <property type="term" value="P:DNA-templated transcription"/>
    <property type="evidence" value="ECO:0007669"/>
    <property type="project" value="InterPro"/>
</dbReference>
<dbReference type="Pfam" id="PF04082">
    <property type="entry name" value="Fungal_trans"/>
    <property type="match status" value="1"/>
</dbReference>
<name>A0AAV9QC42_9PEZI</name>
<dbReference type="GO" id="GO:0008270">
    <property type="term" value="F:zinc ion binding"/>
    <property type="evidence" value="ECO:0007669"/>
    <property type="project" value="InterPro"/>
</dbReference>
<dbReference type="Proteomes" id="UP001345827">
    <property type="component" value="Unassembled WGS sequence"/>
</dbReference>
<sequence length="567" mass="63272">MSVSPGRSLKNASMITAEGISFDTPADVDAESVTVPLQVEAGYATYHDDEALRTANARFARSQPQFLSNNLGVRNPVLSSAAADHKYLELVALLPLNFIAKELLDTYFDKANWYFDQPVAKLLEVQTPVARDQLSHRWSQQGAELTMILGYDNASILSVQHELMRAFLLKNSGHGRAAWHLLGSAIRLAQELGLHIQSHLPQSNGLSVKRSLEWLWHDEFTRRLWAKLFTWDSHMAMSLGRPLLIRSDDCSIRPPLDCDFPSNPSTIVHGISRPQNQPSTYTAHHFQYVVAQKAHEVVSIGAHKPGFQDYNAVRYFQNQVSSLLSSLPSVRHGAPQDANAFHQTVSGQHMLITANSFLLNLHRAHSATQETSRHAAIQAAINILDAQQQLYDLMGDAHYKLFMLSYYSVDAGIYLAVTTAKYPVPDRETSQKIDVSLQQTIQRLSWMSARSSMSQAGGQILRHCVRLKEQAIQNNSPTPIHHSSVPTEQDTPSAQRSSVQDDARATLLEDSLLGPTYADQSHHGLFNVPSLNFDNQDWDRMFAAITDADYAMDTFLDAFSQPPNPLQ</sequence>
<dbReference type="InterPro" id="IPR050613">
    <property type="entry name" value="Sec_Metabolite_Reg"/>
</dbReference>
<gene>
    <name evidence="5" type="ORF">LTR25_004713</name>
</gene>